<organism evidence="1 2">
    <name type="scientific">Nocardia ninae NBRC 108245</name>
    <dbReference type="NCBI Taxonomy" id="1210091"/>
    <lineage>
        <taxon>Bacteria</taxon>
        <taxon>Bacillati</taxon>
        <taxon>Actinomycetota</taxon>
        <taxon>Actinomycetes</taxon>
        <taxon>Mycobacteriales</taxon>
        <taxon>Nocardiaceae</taxon>
        <taxon>Nocardia</taxon>
    </lineage>
</organism>
<accession>A0A511MDA2</accession>
<reference evidence="1 2" key="1">
    <citation type="submission" date="2019-07" db="EMBL/GenBank/DDBJ databases">
        <title>Whole genome shotgun sequence of Nocardia ninae NBRC 108245.</title>
        <authorList>
            <person name="Hosoyama A."/>
            <person name="Uohara A."/>
            <person name="Ohji S."/>
            <person name="Ichikawa N."/>
        </authorList>
    </citation>
    <scope>NUCLEOTIDE SEQUENCE [LARGE SCALE GENOMIC DNA]</scope>
    <source>
        <strain evidence="1 2">NBRC 108245</strain>
    </source>
</reference>
<comment type="caution">
    <text evidence="1">The sequence shown here is derived from an EMBL/GenBank/DDBJ whole genome shotgun (WGS) entry which is preliminary data.</text>
</comment>
<dbReference type="Pfam" id="PF08843">
    <property type="entry name" value="AbiEii"/>
    <property type="match status" value="1"/>
</dbReference>
<protein>
    <recommendedName>
        <fullName evidence="3">Nucleotidyl transferase AbiEii/AbiGii toxin family protein</fullName>
    </recommendedName>
</protein>
<dbReference type="RefSeq" id="WP_246180894.1">
    <property type="nucleotide sequence ID" value="NZ_BJXA01000017.1"/>
</dbReference>
<dbReference type="AlphaFoldDB" id="A0A511MDA2"/>
<dbReference type="EMBL" id="BJXA01000017">
    <property type="protein sequence ID" value="GEM38655.1"/>
    <property type="molecule type" value="Genomic_DNA"/>
</dbReference>
<evidence type="ECO:0000313" key="1">
    <source>
        <dbReference type="EMBL" id="GEM38655.1"/>
    </source>
</evidence>
<sequence length="305" mass="33957">MTFTYKTGVAFKTALSQRIRNQADATNRLPSELQREFFMQRFLARVFAEPDAPWMVKGGGGLLVRIPGARHSKDIDLVHREADLDQALAELQQLCAHSRLDPFLFQLEVRKRLRGMTSGVELSATAFFGTTLLARPFPIDLAVHRELVGEVDYIAPPPIVEIPGVAKLPAFAVYPLADQIADKVAAMYEMHGTTGATASTRWRDLVDLLLITHRFPLDAAKTRAAIEGQRRRRGITLPTTIQSPGLGWEEGYRRLAQKTVLPRGLHQLAAALESVGECLNPLLDGTVTEGRWNPSTRRWERSAVD</sequence>
<keyword evidence="2" id="KW-1185">Reference proteome</keyword>
<proteinExistence type="predicted"/>
<dbReference type="InterPro" id="IPR014942">
    <property type="entry name" value="AbiEii"/>
</dbReference>
<dbReference type="Proteomes" id="UP000321424">
    <property type="component" value="Unassembled WGS sequence"/>
</dbReference>
<evidence type="ECO:0008006" key="3">
    <source>
        <dbReference type="Google" id="ProtNLM"/>
    </source>
</evidence>
<gene>
    <name evidence="1" type="ORF">NN4_31740</name>
</gene>
<evidence type="ECO:0000313" key="2">
    <source>
        <dbReference type="Proteomes" id="UP000321424"/>
    </source>
</evidence>
<name>A0A511MDA2_9NOCA</name>